<evidence type="ECO:0000256" key="1">
    <source>
        <dbReference type="SAM" id="Phobius"/>
    </source>
</evidence>
<dbReference type="AlphaFoldDB" id="A0A1C0ARJ0"/>
<dbReference type="RefSeq" id="WP_068749942.1">
    <property type="nucleotide sequence ID" value="NZ_MBQD01000004.1"/>
</dbReference>
<evidence type="ECO:0000313" key="2">
    <source>
        <dbReference type="EMBL" id="OCL36956.1"/>
    </source>
</evidence>
<accession>A0A1C0ARJ0</accession>
<organism evidence="2 3">
    <name type="scientific">Tessaracoccus lapidicaptus</name>
    <dbReference type="NCBI Taxonomy" id="1427523"/>
    <lineage>
        <taxon>Bacteria</taxon>
        <taxon>Bacillati</taxon>
        <taxon>Actinomycetota</taxon>
        <taxon>Actinomycetes</taxon>
        <taxon>Propionibacteriales</taxon>
        <taxon>Propionibacteriaceae</taxon>
        <taxon>Tessaracoccus</taxon>
    </lineage>
</organism>
<keyword evidence="1" id="KW-0472">Membrane</keyword>
<feature type="transmembrane region" description="Helical" evidence="1">
    <location>
        <begin position="37"/>
        <end position="58"/>
    </location>
</feature>
<evidence type="ECO:0000313" key="3">
    <source>
        <dbReference type="Proteomes" id="UP000093501"/>
    </source>
</evidence>
<keyword evidence="1" id="KW-0812">Transmembrane</keyword>
<sequence length="67" mass="6745">MHRTTAVVLGLVLLGLGLALLAYRTQGGAELAEPLPIVITIGAVAAILGGLGALSRAIRSNGAIRKD</sequence>
<comment type="caution">
    <text evidence="2">The sequence shown here is derived from an EMBL/GenBank/DDBJ whole genome shotgun (WGS) entry which is preliminary data.</text>
</comment>
<keyword evidence="3" id="KW-1185">Reference proteome</keyword>
<reference evidence="3" key="1">
    <citation type="submission" date="2016-07" db="EMBL/GenBank/DDBJ databases">
        <authorList>
            <person name="Florea S."/>
            <person name="Webb J.S."/>
            <person name="Jaromczyk J."/>
            <person name="Schardl C.L."/>
        </authorList>
    </citation>
    <scope>NUCLEOTIDE SEQUENCE [LARGE SCALE GENOMIC DNA]</scope>
    <source>
        <strain evidence="3">IPBSL-7</strain>
    </source>
</reference>
<keyword evidence="1" id="KW-1133">Transmembrane helix</keyword>
<dbReference type="Proteomes" id="UP000093501">
    <property type="component" value="Unassembled WGS sequence"/>
</dbReference>
<proteinExistence type="predicted"/>
<gene>
    <name evidence="2" type="ORF">BCR15_12815</name>
</gene>
<protein>
    <submittedName>
        <fullName evidence="2">Uncharacterized protein</fullName>
    </submittedName>
</protein>
<dbReference type="EMBL" id="MBQD01000004">
    <property type="protein sequence ID" value="OCL36956.1"/>
    <property type="molecule type" value="Genomic_DNA"/>
</dbReference>
<name>A0A1C0ARJ0_9ACTN</name>